<comment type="caution">
    <text evidence="2">The sequence shown here is derived from an EMBL/GenBank/DDBJ whole genome shotgun (WGS) entry which is preliminary data.</text>
</comment>
<keyword evidence="3" id="KW-1185">Reference proteome</keyword>
<evidence type="ECO:0000313" key="3">
    <source>
        <dbReference type="Proteomes" id="UP000324222"/>
    </source>
</evidence>
<accession>A0A5B7IZI6</accession>
<sequence length="116" mass="13207">MATLNPALESPSGEGTRNVPSWDWPLISDPKCLDTINFFYINICNICSRRSNSQSVERHLSSTKPHLIFLTKTQLSEATDTSPFSVLSYFLYSHFSFKAEFCFYVLNDILLSCPRS</sequence>
<evidence type="ECO:0000256" key="1">
    <source>
        <dbReference type="SAM" id="MobiDB-lite"/>
    </source>
</evidence>
<gene>
    <name evidence="2" type="ORF">E2C01_082839</name>
</gene>
<dbReference type="AlphaFoldDB" id="A0A5B7IZI6"/>
<proteinExistence type="predicted"/>
<feature type="region of interest" description="Disordered" evidence="1">
    <location>
        <begin position="1"/>
        <end position="20"/>
    </location>
</feature>
<dbReference type="EMBL" id="VSRR010076145">
    <property type="protein sequence ID" value="MPC87955.1"/>
    <property type="molecule type" value="Genomic_DNA"/>
</dbReference>
<protein>
    <submittedName>
        <fullName evidence="2">Uncharacterized protein</fullName>
    </submittedName>
</protein>
<reference evidence="2 3" key="1">
    <citation type="submission" date="2019-05" db="EMBL/GenBank/DDBJ databases">
        <title>Another draft genome of Portunus trituberculatus and its Hox gene families provides insights of decapod evolution.</title>
        <authorList>
            <person name="Jeong J.-H."/>
            <person name="Song I."/>
            <person name="Kim S."/>
            <person name="Choi T."/>
            <person name="Kim D."/>
            <person name="Ryu S."/>
            <person name="Kim W."/>
        </authorList>
    </citation>
    <scope>NUCLEOTIDE SEQUENCE [LARGE SCALE GENOMIC DNA]</scope>
    <source>
        <tissue evidence="2">Muscle</tissue>
    </source>
</reference>
<name>A0A5B7IZI6_PORTR</name>
<evidence type="ECO:0000313" key="2">
    <source>
        <dbReference type="EMBL" id="MPC87955.1"/>
    </source>
</evidence>
<dbReference type="Proteomes" id="UP000324222">
    <property type="component" value="Unassembled WGS sequence"/>
</dbReference>
<organism evidence="2 3">
    <name type="scientific">Portunus trituberculatus</name>
    <name type="common">Swimming crab</name>
    <name type="synonym">Neptunus trituberculatus</name>
    <dbReference type="NCBI Taxonomy" id="210409"/>
    <lineage>
        <taxon>Eukaryota</taxon>
        <taxon>Metazoa</taxon>
        <taxon>Ecdysozoa</taxon>
        <taxon>Arthropoda</taxon>
        <taxon>Crustacea</taxon>
        <taxon>Multicrustacea</taxon>
        <taxon>Malacostraca</taxon>
        <taxon>Eumalacostraca</taxon>
        <taxon>Eucarida</taxon>
        <taxon>Decapoda</taxon>
        <taxon>Pleocyemata</taxon>
        <taxon>Brachyura</taxon>
        <taxon>Eubrachyura</taxon>
        <taxon>Portunoidea</taxon>
        <taxon>Portunidae</taxon>
        <taxon>Portuninae</taxon>
        <taxon>Portunus</taxon>
    </lineage>
</organism>